<evidence type="ECO:0000313" key="2">
    <source>
        <dbReference type="Proteomes" id="UP000020077"/>
    </source>
</evidence>
<sequence length="110" mass="11969">MNRPRLHKLASLRPGETLTGVLPGLRGVTTEVHMGTPATECASCRKPFNAVRKRRRSIRLYPAALCQVIPLAFQYGLCGACFAQYQCGGDDREAVLAAVDLYSDGEEASQ</sequence>
<gene>
    <name evidence="1" type="ORF">AW09_000827</name>
</gene>
<accession>A0A080LYA2</accession>
<dbReference type="AlphaFoldDB" id="A0A080LYA2"/>
<name>A0A080LYA2_9PROT</name>
<evidence type="ECO:0000313" key="1">
    <source>
        <dbReference type="EMBL" id="KFB73902.1"/>
    </source>
</evidence>
<proteinExistence type="predicted"/>
<organism evidence="1 2">
    <name type="scientific">Candidatus Accumulibacter phosphatis</name>
    <dbReference type="NCBI Taxonomy" id="327160"/>
    <lineage>
        <taxon>Bacteria</taxon>
        <taxon>Pseudomonadati</taxon>
        <taxon>Pseudomonadota</taxon>
        <taxon>Betaproteobacteria</taxon>
        <taxon>Candidatus Accumulibacter</taxon>
    </lineage>
</organism>
<dbReference type="EMBL" id="JDVG02000142">
    <property type="protein sequence ID" value="KFB73902.1"/>
    <property type="molecule type" value="Genomic_DNA"/>
</dbReference>
<dbReference type="Proteomes" id="UP000020077">
    <property type="component" value="Unassembled WGS sequence"/>
</dbReference>
<protein>
    <submittedName>
        <fullName evidence="1">Uncharacterized protein</fullName>
    </submittedName>
</protein>
<comment type="caution">
    <text evidence="1">The sequence shown here is derived from an EMBL/GenBank/DDBJ whole genome shotgun (WGS) entry which is preliminary data.</text>
</comment>
<reference evidence="1 2" key="1">
    <citation type="submission" date="2014-02" db="EMBL/GenBank/DDBJ databases">
        <title>Expanding our view of genomic diversity in Candidatus Accumulibacter clades.</title>
        <authorList>
            <person name="Skennerton C.T."/>
            <person name="Barr J.J."/>
            <person name="Slater F.R."/>
            <person name="Bond P.L."/>
            <person name="Tyson G.W."/>
        </authorList>
    </citation>
    <scope>NUCLEOTIDE SEQUENCE [LARGE SCALE GENOMIC DNA]</scope>
    <source>
        <strain evidence="2">BA-91</strain>
    </source>
</reference>